<proteinExistence type="predicted"/>
<evidence type="ECO:0000313" key="2">
    <source>
        <dbReference type="EMBL" id="EWC43930.1"/>
    </source>
</evidence>
<keyword evidence="3" id="KW-1185">Reference proteome</keyword>
<gene>
    <name evidence="2" type="ORF">DRE_01282</name>
</gene>
<dbReference type="HOGENOM" id="CLU_927575_0_0_1"/>
<dbReference type="Proteomes" id="UP000024837">
    <property type="component" value="Unassembled WGS sequence"/>
</dbReference>
<evidence type="ECO:0000313" key="3">
    <source>
        <dbReference type="Proteomes" id="UP000024837"/>
    </source>
</evidence>
<name>W7I596_9PEZI</name>
<dbReference type="AlphaFoldDB" id="W7I596"/>
<dbReference type="EMBL" id="KI966448">
    <property type="protein sequence ID" value="EWC43930.1"/>
    <property type="molecule type" value="Genomic_DNA"/>
</dbReference>
<feature type="compositionally biased region" description="Basic and acidic residues" evidence="1">
    <location>
        <begin position="261"/>
        <end position="275"/>
    </location>
</feature>
<dbReference type="OrthoDB" id="5418150at2759"/>
<sequence length="300" mass="33371">MQCTSPYLLLSTNDGVDWNPLSDAFNSLSISGGAYSEDTLQVPAPSAPAVAATQQVMPVEFVEPPTIQDEMKRRSLILSELMSFREALHNQQQLDAGEDTTDQVGGNGYSGGGHDDGHDEMSNMQRTFRELLDLRRQSGMFLLDEVEMDHGVDMHAHAGQYVDQTDLGMHMGYMHDAYTSGDYQPLHQQEEGMFDDPPVEYVNAHPPVRSDGVYMHLSESRSLQNGIAPVASQAAGMGSGNESYDNDDDDDDEGQVYATPEQREQMRTRRRELRMDKEAREREMLWRKYTVGGLGIGGNG</sequence>
<feature type="region of interest" description="Disordered" evidence="1">
    <location>
        <begin position="95"/>
        <end position="121"/>
    </location>
</feature>
<feature type="region of interest" description="Disordered" evidence="1">
    <location>
        <begin position="233"/>
        <end position="275"/>
    </location>
</feature>
<evidence type="ECO:0000256" key="1">
    <source>
        <dbReference type="SAM" id="MobiDB-lite"/>
    </source>
</evidence>
<reference evidence="2 3" key="1">
    <citation type="submission" date="2013-05" db="EMBL/GenBank/DDBJ databases">
        <title>Drechslerella stenobrocha genome reveals carnivorous origination and mechanical trapping mechanism of predatory fungi.</title>
        <authorList>
            <person name="Liu X."/>
            <person name="Zhang W."/>
            <person name="Liu K."/>
        </authorList>
    </citation>
    <scope>NUCLEOTIDE SEQUENCE [LARGE SCALE GENOMIC DNA]</scope>
    <source>
        <strain evidence="2 3">248</strain>
    </source>
</reference>
<accession>W7I596</accession>
<organism evidence="2 3">
    <name type="scientific">Drechslerella stenobrocha 248</name>
    <dbReference type="NCBI Taxonomy" id="1043628"/>
    <lineage>
        <taxon>Eukaryota</taxon>
        <taxon>Fungi</taxon>
        <taxon>Dikarya</taxon>
        <taxon>Ascomycota</taxon>
        <taxon>Pezizomycotina</taxon>
        <taxon>Orbiliomycetes</taxon>
        <taxon>Orbiliales</taxon>
        <taxon>Orbiliaceae</taxon>
        <taxon>Drechslerella</taxon>
    </lineage>
</organism>
<feature type="compositionally biased region" description="Acidic residues" evidence="1">
    <location>
        <begin position="244"/>
        <end position="254"/>
    </location>
</feature>
<protein>
    <submittedName>
        <fullName evidence="2">Uncharacterized protein</fullName>
    </submittedName>
</protein>